<sequence>MSTRAHSASCVAKTLYNVFVLPGLLNKGALQRPQHLPIRNLTCKSWHASQTRHFSCSCARLAALRVDRRPKRDEEITALRLRLIDSESNKLLPEPRTRFDLLRMYDKKTHWLIQVTPDEPGNPDFIPSCKIVSKKEEYEAEKRKKQLQKEQAKVGAKEGSTKTLELNWAIDQNDLSHRLGRISEFLSEGRKVEMVFAAKKRGRKATREECDALLGKIAKVVDTVPGAKEHKNGLQGKIGGFATLLLEGRTQQQS</sequence>
<dbReference type="GO" id="GO:0032790">
    <property type="term" value="P:ribosome disassembly"/>
    <property type="evidence" value="ECO:0007669"/>
    <property type="project" value="TreeGrafter"/>
</dbReference>
<keyword evidence="6" id="KW-1185">Reference proteome</keyword>
<dbReference type="GO" id="GO:0003743">
    <property type="term" value="F:translation initiation factor activity"/>
    <property type="evidence" value="ECO:0007669"/>
    <property type="project" value="UniProtKB-KW"/>
</dbReference>
<dbReference type="InterPro" id="IPR036787">
    <property type="entry name" value="T_IF-3_N_sf"/>
</dbReference>
<dbReference type="InterPro" id="IPR001288">
    <property type="entry name" value="Translation_initiation_fac_3"/>
</dbReference>
<comment type="similarity">
    <text evidence="1">Belongs to the IF-3 family.</text>
</comment>
<dbReference type="GO" id="GO:0043022">
    <property type="term" value="F:ribosome binding"/>
    <property type="evidence" value="ECO:0007669"/>
    <property type="project" value="TreeGrafter"/>
</dbReference>
<comment type="caution">
    <text evidence="5">The sequence shown here is derived from an EMBL/GenBank/DDBJ whole genome shotgun (WGS) entry which is preliminary data.</text>
</comment>
<keyword evidence="2" id="KW-0396">Initiation factor</keyword>
<keyword evidence="3" id="KW-0648">Protein biosynthesis</keyword>
<evidence type="ECO:0000313" key="6">
    <source>
        <dbReference type="Proteomes" id="UP000799441"/>
    </source>
</evidence>
<dbReference type="PANTHER" id="PTHR10938:SF0">
    <property type="entry name" value="TRANSLATION INITIATION FACTOR IF-3, MITOCHONDRIAL"/>
    <property type="match status" value="1"/>
</dbReference>
<gene>
    <name evidence="5" type="ORF">K431DRAFT_287227</name>
</gene>
<evidence type="ECO:0000256" key="2">
    <source>
        <dbReference type="ARBA" id="ARBA00022540"/>
    </source>
</evidence>
<dbReference type="Pfam" id="PF05198">
    <property type="entry name" value="IF3_N"/>
    <property type="match status" value="1"/>
</dbReference>
<dbReference type="OrthoDB" id="21573at2759"/>
<dbReference type="PANTHER" id="PTHR10938">
    <property type="entry name" value="TRANSLATION INITIATION FACTOR IF-3"/>
    <property type="match status" value="1"/>
</dbReference>
<dbReference type="GO" id="GO:0005739">
    <property type="term" value="C:mitochondrion"/>
    <property type="evidence" value="ECO:0007669"/>
    <property type="project" value="TreeGrafter"/>
</dbReference>
<dbReference type="GO" id="GO:0070124">
    <property type="term" value="P:mitochondrial translational initiation"/>
    <property type="evidence" value="ECO:0007669"/>
    <property type="project" value="TreeGrafter"/>
</dbReference>
<reference evidence="5" key="1">
    <citation type="journal article" date="2020" name="Stud. Mycol.">
        <title>101 Dothideomycetes genomes: a test case for predicting lifestyles and emergence of pathogens.</title>
        <authorList>
            <person name="Haridas S."/>
            <person name="Albert R."/>
            <person name="Binder M."/>
            <person name="Bloem J."/>
            <person name="Labutti K."/>
            <person name="Salamov A."/>
            <person name="Andreopoulos B."/>
            <person name="Baker S."/>
            <person name="Barry K."/>
            <person name="Bills G."/>
            <person name="Bluhm B."/>
            <person name="Cannon C."/>
            <person name="Castanera R."/>
            <person name="Culley D."/>
            <person name="Daum C."/>
            <person name="Ezra D."/>
            <person name="Gonzalez J."/>
            <person name="Henrissat B."/>
            <person name="Kuo A."/>
            <person name="Liang C."/>
            <person name="Lipzen A."/>
            <person name="Lutzoni F."/>
            <person name="Magnuson J."/>
            <person name="Mondo S."/>
            <person name="Nolan M."/>
            <person name="Ohm R."/>
            <person name="Pangilinan J."/>
            <person name="Park H.-J."/>
            <person name="Ramirez L."/>
            <person name="Alfaro M."/>
            <person name="Sun H."/>
            <person name="Tritt A."/>
            <person name="Yoshinaga Y."/>
            <person name="Zwiers L.-H."/>
            <person name="Turgeon B."/>
            <person name="Goodwin S."/>
            <person name="Spatafora J."/>
            <person name="Crous P."/>
            <person name="Grigoriev I."/>
        </authorList>
    </citation>
    <scope>NUCLEOTIDE SEQUENCE</scope>
    <source>
        <strain evidence="5">CBS 116435</strain>
    </source>
</reference>
<name>A0A9P4UMJ9_9PEZI</name>
<dbReference type="Proteomes" id="UP000799441">
    <property type="component" value="Unassembled WGS sequence"/>
</dbReference>
<dbReference type="Gene3D" id="3.10.20.80">
    <property type="entry name" value="Translation initiation factor 3 (IF-3), N-terminal domain"/>
    <property type="match status" value="1"/>
</dbReference>
<dbReference type="Gene3D" id="3.30.110.10">
    <property type="entry name" value="Translation initiation factor 3 (IF-3), C-terminal domain"/>
    <property type="match status" value="1"/>
</dbReference>
<organism evidence="5 6">
    <name type="scientific">Polychaeton citri CBS 116435</name>
    <dbReference type="NCBI Taxonomy" id="1314669"/>
    <lineage>
        <taxon>Eukaryota</taxon>
        <taxon>Fungi</taxon>
        <taxon>Dikarya</taxon>
        <taxon>Ascomycota</taxon>
        <taxon>Pezizomycotina</taxon>
        <taxon>Dothideomycetes</taxon>
        <taxon>Dothideomycetidae</taxon>
        <taxon>Capnodiales</taxon>
        <taxon>Capnodiaceae</taxon>
        <taxon>Polychaeton</taxon>
    </lineage>
</organism>
<dbReference type="EMBL" id="MU003818">
    <property type="protein sequence ID" value="KAF2718903.1"/>
    <property type="molecule type" value="Genomic_DNA"/>
</dbReference>
<evidence type="ECO:0000313" key="5">
    <source>
        <dbReference type="EMBL" id="KAF2718903.1"/>
    </source>
</evidence>
<dbReference type="InterPro" id="IPR019814">
    <property type="entry name" value="Translation_initiation_fac_3_N"/>
</dbReference>
<feature type="domain" description="Translation initiation factor 3 N-terminal" evidence="4">
    <location>
        <begin position="73"/>
        <end position="146"/>
    </location>
</feature>
<dbReference type="InterPro" id="IPR036788">
    <property type="entry name" value="T_IF-3_C_sf"/>
</dbReference>
<protein>
    <recommendedName>
        <fullName evidence="4">Translation initiation factor 3 N-terminal domain-containing protein</fullName>
    </recommendedName>
</protein>
<proteinExistence type="inferred from homology"/>
<dbReference type="AlphaFoldDB" id="A0A9P4UMJ9"/>
<evidence type="ECO:0000256" key="3">
    <source>
        <dbReference type="ARBA" id="ARBA00022917"/>
    </source>
</evidence>
<evidence type="ECO:0000256" key="1">
    <source>
        <dbReference type="ARBA" id="ARBA00005439"/>
    </source>
</evidence>
<dbReference type="SUPFAM" id="SSF55200">
    <property type="entry name" value="Translation initiation factor IF3, C-terminal domain"/>
    <property type="match status" value="1"/>
</dbReference>
<evidence type="ECO:0000259" key="4">
    <source>
        <dbReference type="Pfam" id="PF05198"/>
    </source>
</evidence>
<accession>A0A9P4UMJ9</accession>